<dbReference type="AlphaFoldDB" id="A0A3N2B9V1"/>
<dbReference type="Gene3D" id="1.10.1060.10">
    <property type="entry name" value="Alpha-helical ferredoxin"/>
    <property type="match status" value="1"/>
</dbReference>
<comment type="similarity">
    <text evidence="4">Belongs to the succinate dehydrogenase/fumarate reductase iron-sulfur protein family.</text>
</comment>
<dbReference type="PROSITE" id="PS51085">
    <property type="entry name" value="2FE2S_FER_2"/>
    <property type="match status" value="1"/>
</dbReference>
<evidence type="ECO:0000256" key="4">
    <source>
        <dbReference type="ARBA" id="ARBA00009433"/>
    </source>
</evidence>
<keyword evidence="12" id="KW-0411">Iron-sulfur</keyword>
<keyword evidence="9" id="KW-0479">Metal-binding</keyword>
<evidence type="ECO:0000256" key="11">
    <source>
        <dbReference type="ARBA" id="ARBA00023004"/>
    </source>
</evidence>
<dbReference type="Gene3D" id="3.10.20.30">
    <property type="match status" value="1"/>
</dbReference>
<dbReference type="Pfam" id="PF13085">
    <property type="entry name" value="Fer2_3"/>
    <property type="match status" value="1"/>
</dbReference>
<dbReference type="InterPro" id="IPR036010">
    <property type="entry name" value="2Fe-2S_ferredoxin-like_sf"/>
</dbReference>
<evidence type="ECO:0000256" key="7">
    <source>
        <dbReference type="ARBA" id="ARBA00022532"/>
    </source>
</evidence>
<evidence type="ECO:0000259" key="15">
    <source>
        <dbReference type="PROSITE" id="PS51085"/>
    </source>
</evidence>
<dbReference type="GO" id="GO:0051539">
    <property type="term" value="F:4 iron, 4 sulfur cluster binding"/>
    <property type="evidence" value="ECO:0007669"/>
    <property type="project" value="UniProtKB-KW"/>
</dbReference>
<dbReference type="Proteomes" id="UP000280668">
    <property type="component" value="Unassembled WGS sequence"/>
</dbReference>
<keyword evidence="17" id="KW-1185">Reference proteome</keyword>
<keyword evidence="6" id="KW-0004">4Fe-4S</keyword>
<dbReference type="InterPro" id="IPR004489">
    <property type="entry name" value="Succ_DH/fum_Rdtase_Fe-S"/>
</dbReference>
<dbReference type="InterPro" id="IPR017900">
    <property type="entry name" value="4Fe4S_Fe_S_CS"/>
</dbReference>
<dbReference type="PROSITE" id="PS00197">
    <property type="entry name" value="2FE2S_FER_1"/>
    <property type="match status" value="1"/>
</dbReference>
<reference evidence="16 17" key="1">
    <citation type="submission" date="2018-11" db="EMBL/GenBank/DDBJ databases">
        <title>Sequencing the genomes of 1000 actinobacteria strains.</title>
        <authorList>
            <person name="Klenk H.-P."/>
        </authorList>
    </citation>
    <scope>NUCLEOTIDE SEQUENCE [LARGE SCALE GENOMIC DNA]</scope>
    <source>
        <strain evidence="16 17">DSM 11294</strain>
    </source>
</reference>
<keyword evidence="8" id="KW-0001">2Fe-2S</keyword>
<dbReference type="InterPro" id="IPR050573">
    <property type="entry name" value="SDH/FRD_Iron-Sulfur"/>
</dbReference>
<dbReference type="GO" id="GO:0051537">
    <property type="term" value="F:2 iron, 2 sulfur cluster binding"/>
    <property type="evidence" value="ECO:0007669"/>
    <property type="project" value="UniProtKB-KW"/>
</dbReference>
<dbReference type="InterPro" id="IPR001041">
    <property type="entry name" value="2Fe-2S_ferredoxin-type"/>
</dbReference>
<feature type="domain" description="2Fe-2S ferredoxin-type" evidence="15">
    <location>
        <begin position="6"/>
        <end position="98"/>
    </location>
</feature>
<evidence type="ECO:0000313" key="16">
    <source>
        <dbReference type="EMBL" id="ROR71978.1"/>
    </source>
</evidence>
<dbReference type="RefSeq" id="WP_123302618.1">
    <property type="nucleotide sequence ID" value="NZ_RKHK01000001.1"/>
</dbReference>
<evidence type="ECO:0000256" key="1">
    <source>
        <dbReference type="ARBA" id="ARBA00001927"/>
    </source>
</evidence>
<dbReference type="GO" id="GO:0046872">
    <property type="term" value="F:metal ion binding"/>
    <property type="evidence" value="ECO:0007669"/>
    <property type="project" value="UniProtKB-KW"/>
</dbReference>
<evidence type="ECO:0000256" key="12">
    <source>
        <dbReference type="ARBA" id="ARBA00023014"/>
    </source>
</evidence>
<dbReference type="InterPro" id="IPR025192">
    <property type="entry name" value="Succ_DH/fum_Rdtase_N"/>
</dbReference>
<evidence type="ECO:0000256" key="2">
    <source>
        <dbReference type="ARBA" id="ARBA00001966"/>
    </source>
</evidence>
<dbReference type="InterPro" id="IPR009051">
    <property type="entry name" value="Helical_ferredxn"/>
</dbReference>
<proteinExistence type="inferred from homology"/>
<evidence type="ECO:0000256" key="8">
    <source>
        <dbReference type="ARBA" id="ARBA00022714"/>
    </source>
</evidence>
<dbReference type="PANTHER" id="PTHR11921">
    <property type="entry name" value="SUCCINATE DEHYDROGENASE IRON-SULFUR PROTEIN"/>
    <property type="match status" value="1"/>
</dbReference>
<evidence type="ECO:0000256" key="9">
    <source>
        <dbReference type="ARBA" id="ARBA00022723"/>
    </source>
</evidence>
<dbReference type="GO" id="GO:0008177">
    <property type="term" value="F:succinate dehydrogenase (quinone) activity"/>
    <property type="evidence" value="ECO:0007669"/>
    <property type="project" value="UniProtKB-EC"/>
</dbReference>
<comment type="caution">
    <text evidence="16">The sequence shown here is derived from an EMBL/GenBank/DDBJ whole genome shotgun (WGS) entry which is preliminary data.</text>
</comment>
<name>A0A3N2B9V1_9MICO</name>
<dbReference type="Pfam" id="PF13183">
    <property type="entry name" value="Fer4_8"/>
    <property type="match status" value="1"/>
</dbReference>
<keyword evidence="10" id="KW-0560">Oxidoreductase</keyword>
<organism evidence="16 17">
    <name type="scientific">Bogoriella caseilytica</name>
    <dbReference type="NCBI Taxonomy" id="56055"/>
    <lineage>
        <taxon>Bacteria</taxon>
        <taxon>Bacillati</taxon>
        <taxon>Actinomycetota</taxon>
        <taxon>Actinomycetes</taxon>
        <taxon>Micrococcales</taxon>
        <taxon>Bogoriellaceae</taxon>
        <taxon>Bogoriella</taxon>
    </lineage>
</organism>
<evidence type="ECO:0000256" key="6">
    <source>
        <dbReference type="ARBA" id="ARBA00022485"/>
    </source>
</evidence>
<dbReference type="CDD" id="cd00207">
    <property type="entry name" value="fer2"/>
    <property type="match status" value="1"/>
</dbReference>
<dbReference type="GO" id="GO:0022904">
    <property type="term" value="P:respiratory electron transport chain"/>
    <property type="evidence" value="ECO:0007669"/>
    <property type="project" value="TreeGrafter"/>
</dbReference>
<comment type="cofactor">
    <cofactor evidence="14">
        <name>[2Fe-2S] cluster</name>
        <dbReference type="ChEBI" id="CHEBI:190135"/>
    </cofactor>
</comment>
<keyword evidence="11" id="KW-0408">Iron</keyword>
<evidence type="ECO:0000256" key="5">
    <source>
        <dbReference type="ARBA" id="ARBA00012792"/>
    </source>
</evidence>
<dbReference type="SUPFAM" id="SSF46548">
    <property type="entry name" value="alpha-helical ferredoxin"/>
    <property type="match status" value="1"/>
</dbReference>
<dbReference type="EC" id="1.3.5.1" evidence="5"/>
<sequence length="238" mass="25324">MTAPTRAVTIRVRRQQAPGARPHHSDYQVPATPHTTVLDALRWVKEHCDPTLTFRWSCASGVCGACGVMADGTPVLACQQPLGRAALGSVSIDPLADMPVERDLVVDLDPFHDSILQVTPWLVPSDDAPQGEGRHVQSPAQLAVYEEFASCIDCLLCQAACPQVGEDSDFLGPAAVAAAIRFEADSRDDGSDLRRSVLDSEAGYQSCVFDGSCSAVCPQGVDPAGALQRAALDLRDEL</sequence>
<evidence type="ECO:0000256" key="13">
    <source>
        <dbReference type="ARBA" id="ARBA00023291"/>
    </source>
</evidence>
<accession>A0A3N2B9V1</accession>
<dbReference type="GO" id="GO:0051538">
    <property type="term" value="F:3 iron, 4 sulfur cluster binding"/>
    <property type="evidence" value="ECO:0007669"/>
    <property type="project" value="UniProtKB-KW"/>
</dbReference>
<dbReference type="PANTHER" id="PTHR11921:SF29">
    <property type="entry name" value="SUCCINATE DEHYDROGENASE [UBIQUINONE] IRON-SULFUR SUBUNIT, MITOCHONDRIAL"/>
    <property type="match status" value="1"/>
</dbReference>
<dbReference type="InterPro" id="IPR006058">
    <property type="entry name" value="2Fe2S_fd_BS"/>
</dbReference>
<dbReference type="OrthoDB" id="9804391at2"/>
<dbReference type="InterPro" id="IPR017896">
    <property type="entry name" value="4Fe4S_Fe-S-bd"/>
</dbReference>
<comment type="cofactor">
    <cofactor evidence="1">
        <name>[3Fe-4S] cluster</name>
        <dbReference type="ChEBI" id="CHEBI:21137"/>
    </cofactor>
</comment>
<dbReference type="PROSITE" id="PS00198">
    <property type="entry name" value="4FE4S_FER_1"/>
    <property type="match status" value="1"/>
</dbReference>
<evidence type="ECO:0000256" key="3">
    <source>
        <dbReference type="ARBA" id="ARBA00005163"/>
    </source>
</evidence>
<keyword evidence="7" id="KW-0816">Tricarboxylic acid cycle</keyword>
<comment type="cofactor">
    <cofactor evidence="2">
        <name>[4Fe-4S] cluster</name>
        <dbReference type="ChEBI" id="CHEBI:49883"/>
    </cofactor>
</comment>
<comment type="pathway">
    <text evidence="3">Carbohydrate metabolism; tricarboxylic acid cycle.</text>
</comment>
<dbReference type="NCBIfam" id="TIGR00384">
    <property type="entry name" value="dhsB"/>
    <property type="match status" value="1"/>
</dbReference>
<dbReference type="InterPro" id="IPR012675">
    <property type="entry name" value="Beta-grasp_dom_sf"/>
</dbReference>
<protein>
    <recommendedName>
        <fullName evidence="5">succinate dehydrogenase</fullName>
        <ecNumber evidence="5">1.3.5.1</ecNumber>
    </recommendedName>
</protein>
<gene>
    <name evidence="16" type="ORF">EDD31_0319</name>
</gene>
<evidence type="ECO:0000256" key="10">
    <source>
        <dbReference type="ARBA" id="ARBA00023002"/>
    </source>
</evidence>
<dbReference type="EMBL" id="RKHK01000001">
    <property type="protein sequence ID" value="ROR71978.1"/>
    <property type="molecule type" value="Genomic_DNA"/>
</dbReference>
<dbReference type="SUPFAM" id="SSF54292">
    <property type="entry name" value="2Fe-2S ferredoxin-like"/>
    <property type="match status" value="1"/>
</dbReference>
<dbReference type="GO" id="GO:0006099">
    <property type="term" value="P:tricarboxylic acid cycle"/>
    <property type="evidence" value="ECO:0007669"/>
    <property type="project" value="UniProtKB-KW"/>
</dbReference>
<dbReference type="GO" id="GO:0009055">
    <property type="term" value="F:electron transfer activity"/>
    <property type="evidence" value="ECO:0007669"/>
    <property type="project" value="InterPro"/>
</dbReference>
<evidence type="ECO:0000256" key="14">
    <source>
        <dbReference type="ARBA" id="ARBA00034078"/>
    </source>
</evidence>
<keyword evidence="13" id="KW-0003">3Fe-4S</keyword>
<evidence type="ECO:0000313" key="17">
    <source>
        <dbReference type="Proteomes" id="UP000280668"/>
    </source>
</evidence>